<keyword evidence="6" id="KW-0446">Lipid-binding</keyword>
<evidence type="ECO:0000313" key="11">
    <source>
        <dbReference type="EMBL" id="GMG21681.1"/>
    </source>
</evidence>
<accession>A0A9W7DEI7</accession>
<evidence type="ECO:0000313" key="12">
    <source>
        <dbReference type="Proteomes" id="UP001165063"/>
    </source>
</evidence>
<dbReference type="GO" id="GO:1990456">
    <property type="term" value="P:mitochondrion-endoplasmic reticulum membrane tethering"/>
    <property type="evidence" value="ECO:0007669"/>
    <property type="project" value="TreeGrafter"/>
</dbReference>
<dbReference type="GO" id="GO:0008289">
    <property type="term" value="F:lipid binding"/>
    <property type="evidence" value="ECO:0007669"/>
    <property type="project" value="UniProtKB-KW"/>
</dbReference>
<keyword evidence="8" id="KW-0472">Membrane</keyword>
<dbReference type="Pfam" id="PF26544">
    <property type="entry name" value="Mdm12"/>
    <property type="match status" value="1"/>
</dbReference>
<dbReference type="GO" id="GO:0007005">
    <property type="term" value="P:mitochondrion organization"/>
    <property type="evidence" value="ECO:0007669"/>
    <property type="project" value="InterPro"/>
</dbReference>
<evidence type="ECO:0000256" key="6">
    <source>
        <dbReference type="ARBA" id="ARBA00023121"/>
    </source>
</evidence>
<dbReference type="GO" id="GO:0015914">
    <property type="term" value="P:phospholipid transport"/>
    <property type="evidence" value="ECO:0007669"/>
    <property type="project" value="TreeGrafter"/>
</dbReference>
<dbReference type="PANTHER" id="PTHR28204:SF1">
    <property type="entry name" value="MITOCHONDRIAL DISTRIBUTION AND MORPHOLOGY PROTEIN 12"/>
    <property type="match status" value="1"/>
</dbReference>
<name>A0A9W7DEI7_AMBMO</name>
<feature type="compositionally biased region" description="Polar residues" evidence="9">
    <location>
        <begin position="143"/>
        <end position="166"/>
    </location>
</feature>
<feature type="region of interest" description="Disordered" evidence="9">
    <location>
        <begin position="214"/>
        <end position="263"/>
    </location>
</feature>
<dbReference type="OrthoDB" id="3356905at2759"/>
<protein>
    <submittedName>
        <fullName evidence="11">Unnamed protein product</fullName>
    </submittedName>
</protein>
<feature type="compositionally biased region" description="Low complexity" evidence="9">
    <location>
        <begin position="90"/>
        <end position="113"/>
    </location>
</feature>
<organism evidence="11 12">
    <name type="scientific">Ambrosiozyma monospora</name>
    <name type="common">Yeast</name>
    <name type="synonym">Endomycopsis monosporus</name>
    <dbReference type="NCBI Taxonomy" id="43982"/>
    <lineage>
        <taxon>Eukaryota</taxon>
        <taxon>Fungi</taxon>
        <taxon>Dikarya</taxon>
        <taxon>Ascomycota</taxon>
        <taxon>Saccharomycotina</taxon>
        <taxon>Pichiomycetes</taxon>
        <taxon>Pichiales</taxon>
        <taxon>Pichiaceae</taxon>
        <taxon>Ambrosiozyma</taxon>
    </lineage>
</organism>
<keyword evidence="5" id="KW-0445">Lipid transport</keyword>
<comment type="subcellular location">
    <subcellularLocation>
        <location evidence="1">Membrane</location>
    </subcellularLocation>
</comment>
<evidence type="ECO:0000256" key="3">
    <source>
        <dbReference type="ARBA" id="ARBA00022787"/>
    </source>
</evidence>
<evidence type="ECO:0000256" key="9">
    <source>
        <dbReference type="SAM" id="MobiDB-lite"/>
    </source>
</evidence>
<gene>
    <name evidence="11" type="ORF">Amon01_000218000</name>
</gene>
<comment type="caution">
    <text evidence="11">The sequence shown here is derived from an EMBL/GenBank/DDBJ whole genome shotgun (WGS) entry which is preliminary data.</text>
</comment>
<feature type="compositionally biased region" description="Acidic residues" evidence="9">
    <location>
        <begin position="254"/>
        <end position="263"/>
    </location>
</feature>
<proteinExistence type="predicted"/>
<evidence type="ECO:0000256" key="1">
    <source>
        <dbReference type="ARBA" id="ARBA00004370"/>
    </source>
</evidence>
<dbReference type="GO" id="GO:0032865">
    <property type="term" value="C:ERMES complex"/>
    <property type="evidence" value="ECO:0007669"/>
    <property type="project" value="InterPro"/>
</dbReference>
<feature type="region of interest" description="Disordered" evidence="9">
    <location>
        <begin position="90"/>
        <end position="166"/>
    </location>
</feature>
<evidence type="ECO:0000256" key="5">
    <source>
        <dbReference type="ARBA" id="ARBA00023055"/>
    </source>
</evidence>
<keyword evidence="4" id="KW-0256">Endoplasmic reticulum</keyword>
<dbReference type="PROSITE" id="PS51847">
    <property type="entry name" value="SMP"/>
    <property type="match status" value="1"/>
</dbReference>
<evidence type="ECO:0000259" key="10">
    <source>
        <dbReference type="PROSITE" id="PS51847"/>
    </source>
</evidence>
<dbReference type="InterPro" id="IPR027532">
    <property type="entry name" value="Mdm12"/>
</dbReference>
<evidence type="ECO:0000256" key="7">
    <source>
        <dbReference type="ARBA" id="ARBA00023128"/>
    </source>
</evidence>
<dbReference type="AlphaFoldDB" id="A0A9W7DEI7"/>
<keyword evidence="3" id="KW-1000">Mitochondrion outer membrane</keyword>
<dbReference type="PANTHER" id="PTHR28204">
    <property type="entry name" value="MITOCHONDRIAL DISTRIBUTION AND MORPHOLOGY PROTEIN 12"/>
    <property type="match status" value="1"/>
</dbReference>
<keyword evidence="12" id="KW-1185">Reference proteome</keyword>
<evidence type="ECO:0000256" key="8">
    <source>
        <dbReference type="ARBA" id="ARBA00023136"/>
    </source>
</evidence>
<evidence type="ECO:0000256" key="2">
    <source>
        <dbReference type="ARBA" id="ARBA00022448"/>
    </source>
</evidence>
<feature type="domain" description="SMP-LTD" evidence="10">
    <location>
        <begin position="14"/>
        <end position="263"/>
    </location>
</feature>
<keyword evidence="2" id="KW-0813">Transport</keyword>
<reference evidence="11" key="1">
    <citation type="submission" date="2023-04" db="EMBL/GenBank/DDBJ databases">
        <title>Ambrosiozyma monospora NBRC 1965.</title>
        <authorList>
            <person name="Ichikawa N."/>
            <person name="Sato H."/>
            <person name="Tonouchi N."/>
        </authorList>
    </citation>
    <scope>NUCLEOTIDE SEQUENCE</scope>
    <source>
        <strain evidence="11">NBRC 1965</strain>
    </source>
</reference>
<dbReference type="Proteomes" id="UP001165063">
    <property type="component" value="Unassembled WGS sequence"/>
</dbReference>
<keyword evidence="7" id="KW-0496">Mitochondrion</keyword>
<sequence>MGKAFGITTESKNMSFDINWESIYSDESIRDYLQDFLNEKLSSIPLPNYLNDLEIVKVSLGDKSPQLTIKDISYPFQEFYSDPEIPLFIQQQQQAQQAQAHAQAQQAQSQGQATRIPGGSLPPPRQSSVNALINGHSAKRPTLPTTWEAATSRSPSPITLGSKFNNNRPVTPTNILNSPIASKPSSILTGRSNSTHYLTSGGVGLGGFGLMEQQMDEENGGNDTQHGTQLDEEEHQAEEYHSVPMNTNLSIDGEMNDDSVDSR</sequence>
<dbReference type="EMBL" id="BSXU01000758">
    <property type="protein sequence ID" value="GMG21681.1"/>
    <property type="molecule type" value="Genomic_DNA"/>
</dbReference>
<dbReference type="InterPro" id="IPR031468">
    <property type="entry name" value="SMP_LBD"/>
</dbReference>
<evidence type="ECO:0000256" key="4">
    <source>
        <dbReference type="ARBA" id="ARBA00022824"/>
    </source>
</evidence>